<proteinExistence type="predicted"/>
<dbReference type="AlphaFoldDB" id="A0A0S4TUX6"/>
<gene>
    <name evidence="1" type="ORF">RUN39_v1_560003</name>
</gene>
<evidence type="ECO:0000313" key="1">
    <source>
        <dbReference type="EMBL" id="CUV13295.1"/>
    </source>
</evidence>
<protein>
    <submittedName>
        <fullName evidence="1">Uncharacterized protein</fullName>
    </submittedName>
</protein>
<sequence length="64" mass="7169">MGRGAECLGSPALECREKNEAPRYMIVNVETRKSLLIRDDDMYELVKKAMLDHGARIVTVGNGF</sequence>
<reference evidence="1" key="1">
    <citation type="submission" date="2015-10" db="EMBL/GenBank/DDBJ databases">
        <authorList>
            <person name="Gilbert D.G."/>
        </authorList>
    </citation>
    <scope>NUCLEOTIDE SEQUENCE</scope>
    <source>
        <strain evidence="1">Phyl III-seqv23</strain>
    </source>
</reference>
<name>A0A0S4TUX6_RALSL</name>
<accession>A0A0S4TUX6</accession>
<dbReference type="EMBL" id="LN899819">
    <property type="protein sequence ID" value="CUV13295.1"/>
    <property type="molecule type" value="Genomic_DNA"/>
</dbReference>
<organism evidence="1">
    <name type="scientific">Ralstonia solanacearum</name>
    <name type="common">Pseudomonas solanacearum</name>
    <dbReference type="NCBI Taxonomy" id="305"/>
    <lineage>
        <taxon>Bacteria</taxon>
        <taxon>Pseudomonadati</taxon>
        <taxon>Pseudomonadota</taxon>
        <taxon>Betaproteobacteria</taxon>
        <taxon>Burkholderiales</taxon>
        <taxon>Burkholderiaceae</taxon>
        <taxon>Ralstonia</taxon>
        <taxon>Ralstonia solanacearum species complex</taxon>
    </lineage>
</organism>